<evidence type="ECO:0000256" key="3">
    <source>
        <dbReference type="ARBA" id="ARBA00022989"/>
    </source>
</evidence>
<evidence type="ECO:0000256" key="4">
    <source>
        <dbReference type="ARBA" id="ARBA00023136"/>
    </source>
</evidence>
<feature type="transmembrane region" description="Helical" evidence="5">
    <location>
        <begin position="357"/>
        <end position="377"/>
    </location>
</feature>
<keyword evidence="3 5" id="KW-1133">Transmembrane helix</keyword>
<evidence type="ECO:0000256" key="5">
    <source>
        <dbReference type="SAM" id="Phobius"/>
    </source>
</evidence>
<reference evidence="7 8" key="1">
    <citation type="submission" date="2021-11" db="EMBL/GenBank/DDBJ databases">
        <title>Genomic of Niabella pedocola.</title>
        <authorList>
            <person name="Wu T."/>
        </authorList>
    </citation>
    <scope>NUCLEOTIDE SEQUENCE [LARGE SCALE GENOMIC DNA]</scope>
    <source>
        <strain evidence="7 8">JCM 31011</strain>
    </source>
</reference>
<feature type="transmembrane region" description="Helical" evidence="5">
    <location>
        <begin position="268"/>
        <end position="289"/>
    </location>
</feature>
<comment type="subcellular location">
    <subcellularLocation>
        <location evidence="1">Membrane</location>
        <topology evidence="1">Multi-pass membrane protein</topology>
    </subcellularLocation>
</comment>
<dbReference type="SUPFAM" id="SSF103473">
    <property type="entry name" value="MFS general substrate transporter"/>
    <property type="match status" value="1"/>
</dbReference>
<dbReference type="Gene3D" id="1.20.1250.20">
    <property type="entry name" value="MFS general substrate transporter like domains"/>
    <property type="match status" value="2"/>
</dbReference>
<dbReference type="Proteomes" id="UP001199816">
    <property type="component" value="Unassembled WGS sequence"/>
</dbReference>
<dbReference type="PANTHER" id="PTHR11662:SF285">
    <property type="entry name" value="HEXURONATE TRANSPORTER"/>
    <property type="match status" value="1"/>
</dbReference>
<accession>A0ABS8PWN1</accession>
<dbReference type="PANTHER" id="PTHR11662">
    <property type="entry name" value="SOLUTE CARRIER FAMILY 17"/>
    <property type="match status" value="1"/>
</dbReference>
<keyword evidence="4 5" id="KW-0472">Membrane</keyword>
<feature type="domain" description="Major facilitator superfamily (MFS) profile" evidence="6">
    <location>
        <begin position="12"/>
        <end position="412"/>
    </location>
</feature>
<evidence type="ECO:0000313" key="7">
    <source>
        <dbReference type="EMBL" id="MCD2425478.1"/>
    </source>
</evidence>
<dbReference type="Pfam" id="PF07690">
    <property type="entry name" value="MFS_1"/>
    <property type="match status" value="1"/>
</dbReference>
<feature type="transmembrane region" description="Helical" evidence="5">
    <location>
        <begin position="6"/>
        <end position="25"/>
    </location>
</feature>
<gene>
    <name evidence="7" type="ORF">LQ567_22025</name>
</gene>
<protein>
    <submittedName>
        <fullName evidence="7">MFS transporter</fullName>
    </submittedName>
</protein>
<feature type="transmembrane region" description="Helical" evidence="5">
    <location>
        <begin position="139"/>
        <end position="162"/>
    </location>
</feature>
<dbReference type="InterPro" id="IPR050382">
    <property type="entry name" value="MFS_Na/Anion_cotransporter"/>
</dbReference>
<keyword evidence="2 5" id="KW-0812">Transmembrane</keyword>
<comment type="caution">
    <text evidence="7">The sequence shown here is derived from an EMBL/GenBank/DDBJ whole genome shotgun (WGS) entry which is preliminary data.</text>
</comment>
<organism evidence="7 8">
    <name type="scientific">Niabella pedocola</name>
    <dbReference type="NCBI Taxonomy" id="1752077"/>
    <lineage>
        <taxon>Bacteria</taxon>
        <taxon>Pseudomonadati</taxon>
        <taxon>Bacteroidota</taxon>
        <taxon>Chitinophagia</taxon>
        <taxon>Chitinophagales</taxon>
        <taxon>Chitinophagaceae</taxon>
        <taxon>Niabella</taxon>
    </lineage>
</organism>
<dbReference type="RefSeq" id="WP_231007979.1">
    <property type="nucleotide sequence ID" value="NZ_JAJNEC010000007.1"/>
</dbReference>
<feature type="transmembrane region" description="Helical" evidence="5">
    <location>
        <begin position="228"/>
        <end position="248"/>
    </location>
</feature>
<feature type="transmembrane region" description="Helical" evidence="5">
    <location>
        <begin position="168"/>
        <end position="187"/>
    </location>
</feature>
<dbReference type="PROSITE" id="PS50850">
    <property type="entry name" value="MFS"/>
    <property type="match status" value="1"/>
</dbReference>
<keyword evidence="8" id="KW-1185">Reference proteome</keyword>
<dbReference type="InterPro" id="IPR020846">
    <property type="entry name" value="MFS_dom"/>
</dbReference>
<evidence type="ECO:0000313" key="8">
    <source>
        <dbReference type="Proteomes" id="UP001199816"/>
    </source>
</evidence>
<dbReference type="EMBL" id="JAJNEC010000007">
    <property type="protein sequence ID" value="MCD2425478.1"/>
    <property type="molecule type" value="Genomic_DNA"/>
</dbReference>
<name>A0ABS8PWN1_9BACT</name>
<proteinExistence type="predicted"/>
<sequence>MDKSNGNLRWGIGALLFFVSALNYLDRQVLSVLAPSIQKELRLSDIDYSYITSSFLLSYTIMYAISGRLVDQWGTRKSLLWFAGSWSVANVLHGFAKTVAQFCGARFLLGAAESGNFPAGVKAAAEWFPLKERALAIGLLNAGSSAGAAVAAPLVSFITIAWGWQSAFVVTGLIGFIWVYCWWKYYYTPQTHPRISKEELQYIEGDAEPEPTKKKISIGQLLRMRQSWGCFVARIFIDPCTYFLIFWIPKYLQEEQGMTLNLVGYFAWIPYLALAIGTIAGGIIPRRLINNGWSLNRSRKTVMLTASLLIPLCCVLLFTSHSLTIAILAITGVMFGHGLWGNITIPAEVFPKSVQGTLTGLGGTLGGCASILTQFAIGWTVQNVSYTPVFIAVGLMYLLTFFGVQLLIGKLGQIIKL</sequence>
<evidence type="ECO:0000259" key="6">
    <source>
        <dbReference type="PROSITE" id="PS50850"/>
    </source>
</evidence>
<dbReference type="CDD" id="cd17319">
    <property type="entry name" value="MFS_ExuT_GudP_like"/>
    <property type="match status" value="1"/>
</dbReference>
<dbReference type="InterPro" id="IPR036259">
    <property type="entry name" value="MFS_trans_sf"/>
</dbReference>
<feature type="transmembrane region" description="Helical" evidence="5">
    <location>
        <begin position="46"/>
        <end position="66"/>
    </location>
</feature>
<dbReference type="InterPro" id="IPR011701">
    <property type="entry name" value="MFS"/>
</dbReference>
<feature type="transmembrane region" description="Helical" evidence="5">
    <location>
        <begin position="389"/>
        <end position="408"/>
    </location>
</feature>
<feature type="transmembrane region" description="Helical" evidence="5">
    <location>
        <begin position="301"/>
        <end position="319"/>
    </location>
</feature>
<evidence type="ECO:0000256" key="2">
    <source>
        <dbReference type="ARBA" id="ARBA00022692"/>
    </source>
</evidence>
<evidence type="ECO:0000256" key="1">
    <source>
        <dbReference type="ARBA" id="ARBA00004141"/>
    </source>
</evidence>